<gene>
    <name evidence="3" type="ORF">TrST_g10366</name>
</gene>
<evidence type="ECO:0000256" key="2">
    <source>
        <dbReference type="SAM" id="SignalP"/>
    </source>
</evidence>
<keyword evidence="2" id="KW-0732">Signal</keyword>
<dbReference type="OrthoDB" id="10415955at2759"/>
<feature type="region of interest" description="Disordered" evidence="1">
    <location>
        <begin position="26"/>
        <end position="46"/>
    </location>
</feature>
<protein>
    <submittedName>
        <fullName evidence="3">Uncharacterized protein</fullName>
    </submittedName>
</protein>
<dbReference type="AlphaFoldDB" id="A0A9W7CBM3"/>
<name>A0A9W7CBM3_9STRA</name>
<comment type="caution">
    <text evidence="3">The sequence shown here is derived from an EMBL/GenBank/DDBJ whole genome shotgun (WGS) entry which is preliminary data.</text>
</comment>
<keyword evidence="4" id="KW-1185">Reference proteome</keyword>
<evidence type="ECO:0000256" key="1">
    <source>
        <dbReference type="SAM" id="MobiDB-lite"/>
    </source>
</evidence>
<feature type="signal peptide" evidence="2">
    <location>
        <begin position="1"/>
        <end position="21"/>
    </location>
</feature>
<reference evidence="4" key="1">
    <citation type="journal article" date="2023" name="Commun. Biol.">
        <title>Genome analysis of Parmales, the sister group of diatoms, reveals the evolutionary specialization of diatoms from phago-mixotrophs to photoautotrophs.</title>
        <authorList>
            <person name="Ban H."/>
            <person name="Sato S."/>
            <person name="Yoshikawa S."/>
            <person name="Yamada K."/>
            <person name="Nakamura Y."/>
            <person name="Ichinomiya M."/>
            <person name="Sato N."/>
            <person name="Blanc-Mathieu R."/>
            <person name="Endo H."/>
            <person name="Kuwata A."/>
            <person name="Ogata H."/>
        </authorList>
    </citation>
    <scope>NUCLEOTIDE SEQUENCE [LARGE SCALE GENOMIC DNA]</scope>
    <source>
        <strain evidence="4">NIES 3701</strain>
    </source>
</reference>
<accession>A0A9W7CBM3</accession>
<dbReference type="Proteomes" id="UP001165085">
    <property type="component" value="Unassembled WGS sequence"/>
</dbReference>
<sequence>MLLLPLLFLLPSSFLPALLRTQPSTALFETPHPPSSKKGPDEPAPFAVPGKTSAIKNATNLPLPVVQTESMYQSTLSRTPHEGGKLSESQIYNLLEESSTAFLSLKFPQCVENYDVLTSQSPSMYLPLHGLSLFFTSEYAKALAVLRTQSKIVMKKFSMLPSTEETILHNYILLKEFKGDFEERKLIMEEKDVRPLFQLVYGCLMNYGEQEWYDYLVKLKKIYRLTTTSKSSDDKTLSYFYLSLVTSLSKTHPFETYIQRGHEIESPGINGILCLALACKLDCFDDFVVRNLDEQESADEFLRKEVEGFNYEAIKMALKGRGKAYGKKEDIVEALLGMLAKE</sequence>
<evidence type="ECO:0000313" key="4">
    <source>
        <dbReference type="Proteomes" id="UP001165085"/>
    </source>
</evidence>
<organism evidence="3 4">
    <name type="scientific">Triparma strigata</name>
    <dbReference type="NCBI Taxonomy" id="1606541"/>
    <lineage>
        <taxon>Eukaryota</taxon>
        <taxon>Sar</taxon>
        <taxon>Stramenopiles</taxon>
        <taxon>Ochrophyta</taxon>
        <taxon>Bolidophyceae</taxon>
        <taxon>Parmales</taxon>
        <taxon>Triparmaceae</taxon>
        <taxon>Triparma</taxon>
    </lineage>
</organism>
<dbReference type="EMBL" id="BRXY01000583">
    <property type="protein sequence ID" value="GMI01636.1"/>
    <property type="molecule type" value="Genomic_DNA"/>
</dbReference>
<evidence type="ECO:0000313" key="3">
    <source>
        <dbReference type="EMBL" id="GMI01636.1"/>
    </source>
</evidence>
<feature type="chain" id="PRO_5040928339" evidence="2">
    <location>
        <begin position="22"/>
        <end position="342"/>
    </location>
</feature>
<proteinExistence type="predicted"/>